<organism evidence="3 4">
    <name type="scientific">Handelsmanbacteria sp. (strain RIFCSPLOWO2_12_FULL_64_10)</name>
    <dbReference type="NCBI Taxonomy" id="1817868"/>
    <lineage>
        <taxon>Bacteria</taxon>
        <taxon>Candidatus Handelsmaniibacteriota</taxon>
    </lineage>
</organism>
<dbReference type="InterPro" id="IPR003607">
    <property type="entry name" value="HD/PDEase_dom"/>
</dbReference>
<feature type="region of interest" description="Disordered" evidence="1">
    <location>
        <begin position="548"/>
        <end position="567"/>
    </location>
</feature>
<feature type="domain" description="HD/PDEase" evidence="2">
    <location>
        <begin position="72"/>
        <end position="279"/>
    </location>
</feature>
<dbReference type="InterPro" id="IPR011119">
    <property type="entry name" value="Unchr_helicase_relaxase_TraI"/>
</dbReference>
<evidence type="ECO:0000313" key="4">
    <source>
        <dbReference type="Proteomes" id="UP000178606"/>
    </source>
</evidence>
<protein>
    <recommendedName>
        <fullName evidence="2">HD/PDEase domain-containing protein</fullName>
    </recommendedName>
</protein>
<accession>A0A1F6D4V7</accession>
<evidence type="ECO:0000259" key="2">
    <source>
        <dbReference type="SMART" id="SM00471"/>
    </source>
</evidence>
<name>A0A1F6D4V7_HANXR</name>
<dbReference type="AlphaFoldDB" id="A0A1F6D4V7"/>
<comment type="caution">
    <text evidence="3">The sequence shown here is derived from an EMBL/GenBank/DDBJ whole genome shotgun (WGS) entry which is preliminary data.</text>
</comment>
<dbReference type="SMART" id="SM00471">
    <property type="entry name" value="HDc"/>
    <property type="match status" value="1"/>
</dbReference>
<proteinExistence type="predicted"/>
<dbReference type="SUPFAM" id="SSF109604">
    <property type="entry name" value="HD-domain/PDEase-like"/>
    <property type="match status" value="1"/>
</dbReference>
<evidence type="ECO:0000313" key="3">
    <source>
        <dbReference type="EMBL" id="OGG56387.1"/>
    </source>
</evidence>
<gene>
    <name evidence="3" type="ORF">A3F84_20815</name>
</gene>
<sequence length="567" mass="62844">MSSPALTIATSPAIELPYSEWLTTQIRRRLPFPAADVDGWILPAAGRFAEFIYDLPASDPTVEPSARPHHALPWGLLEHSLEAAYWSLRMPLRYRPLKGLDAGALRLLLFFGALLHDVGKIRHVAVVDRADRVTQWDPDAEPLAAFASAHPARLVLWDPDRTFTPDYIHAASLVDRFVPDQAQQRIVRELPIASLAEVFRFWGDEERTFGHKIGRLIHACDRNSDQDQRAHRNLRAIDAAIDRWRRADREIAAALPVLDPPPLADPIARALAAAVLAAVAARHTAAAGARDLVTSFQKTIRCPRYQLVCGNRCATSLELRWGSLSRRPGSSLCTVRSSSQLNLKKVRRRGKIARHLPAYRAADAARRRWAALARAARRAIQQARKFLSVYTTAPSEPDPALSEYLHRFMLRHGTCRDLPRLLAAAAAFAECVRADIAAARPGVEAARALLGGPRVGDLGRAIAALRQSYSLELAVGDEDPARPRAPGLRLRGYNRSDIRLSASRLRELGLARRSAEAFARAVRPIEAHRRRLRAHQRRFETIVETVGKLGRPPQPLATPDHPQSAAG</sequence>
<evidence type="ECO:0000256" key="1">
    <source>
        <dbReference type="SAM" id="MobiDB-lite"/>
    </source>
</evidence>
<reference evidence="3 4" key="1">
    <citation type="journal article" date="2016" name="Nat. Commun.">
        <title>Thousands of microbial genomes shed light on interconnected biogeochemical processes in an aquifer system.</title>
        <authorList>
            <person name="Anantharaman K."/>
            <person name="Brown C.T."/>
            <person name="Hug L.A."/>
            <person name="Sharon I."/>
            <person name="Castelle C.J."/>
            <person name="Probst A.J."/>
            <person name="Thomas B.C."/>
            <person name="Singh A."/>
            <person name="Wilkins M.J."/>
            <person name="Karaoz U."/>
            <person name="Brodie E.L."/>
            <person name="Williams K.H."/>
            <person name="Hubbard S.S."/>
            <person name="Banfield J.F."/>
        </authorList>
    </citation>
    <scope>NUCLEOTIDE SEQUENCE [LARGE SCALE GENOMIC DNA]</scope>
    <source>
        <strain evidence="4">RIFCSPLOWO2_12_FULL_64_10</strain>
    </source>
</reference>
<dbReference type="Pfam" id="PF07514">
    <property type="entry name" value="TraI_2"/>
    <property type="match status" value="1"/>
</dbReference>
<dbReference type="Proteomes" id="UP000178606">
    <property type="component" value="Unassembled WGS sequence"/>
</dbReference>
<dbReference type="Gene3D" id="1.10.3210.40">
    <property type="match status" value="1"/>
</dbReference>
<dbReference type="EMBL" id="MFKF01000033">
    <property type="protein sequence ID" value="OGG56387.1"/>
    <property type="molecule type" value="Genomic_DNA"/>
</dbReference>